<protein>
    <recommendedName>
        <fullName evidence="1">DUF7869 domain-containing protein</fullName>
    </recommendedName>
</protein>
<dbReference type="Pfam" id="PF25273">
    <property type="entry name" value="DUF7869"/>
    <property type="match status" value="1"/>
</dbReference>
<evidence type="ECO:0000313" key="2">
    <source>
        <dbReference type="EMBL" id="CAH3160227.1"/>
    </source>
</evidence>
<organism evidence="2 3">
    <name type="scientific">Pocillopora meandrina</name>
    <dbReference type="NCBI Taxonomy" id="46732"/>
    <lineage>
        <taxon>Eukaryota</taxon>
        <taxon>Metazoa</taxon>
        <taxon>Cnidaria</taxon>
        <taxon>Anthozoa</taxon>
        <taxon>Hexacorallia</taxon>
        <taxon>Scleractinia</taxon>
        <taxon>Astrocoeniina</taxon>
        <taxon>Pocilloporidae</taxon>
        <taxon>Pocillopora</taxon>
    </lineage>
</organism>
<feature type="domain" description="DUF7869" evidence="1">
    <location>
        <begin position="458"/>
        <end position="630"/>
    </location>
</feature>
<dbReference type="PANTHER" id="PTHR33153">
    <property type="entry name" value="MYND-TYPE DOMAIN-CONTAINING PROTEIN"/>
    <property type="match status" value="1"/>
</dbReference>
<name>A0AAU9XWY2_9CNID</name>
<reference evidence="2 3" key="1">
    <citation type="submission" date="2022-05" db="EMBL/GenBank/DDBJ databases">
        <authorList>
            <consortium name="Genoscope - CEA"/>
            <person name="William W."/>
        </authorList>
    </citation>
    <scope>NUCLEOTIDE SEQUENCE [LARGE SCALE GENOMIC DNA]</scope>
</reference>
<dbReference type="EMBL" id="CALNXJ010000074">
    <property type="protein sequence ID" value="CAH3160227.1"/>
    <property type="molecule type" value="Genomic_DNA"/>
</dbReference>
<dbReference type="Proteomes" id="UP001159428">
    <property type="component" value="Unassembled WGS sequence"/>
</dbReference>
<dbReference type="InterPro" id="IPR057191">
    <property type="entry name" value="DUF7869"/>
</dbReference>
<feature type="non-terminal residue" evidence="2">
    <location>
        <position position="1"/>
    </location>
</feature>
<comment type="caution">
    <text evidence="2">The sequence shown here is derived from an EMBL/GenBank/DDBJ whole genome shotgun (WGS) entry which is preliminary data.</text>
</comment>
<evidence type="ECO:0000259" key="1">
    <source>
        <dbReference type="Pfam" id="PF25273"/>
    </source>
</evidence>
<keyword evidence="3" id="KW-1185">Reference proteome</keyword>
<dbReference type="AlphaFoldDB" id="A0AAU9XWY2"/>
<evidence type="ECO:0000313" key="3">
    <source>
        <dbReference type="Proteomes" id="UP001159428"/>
    </source>
</evidence>
<sequence>KNVFLHLSKSENKSYIFQWLTNIAAATVKSFLNKHVDFIITDREETGKKSFRNKLKISNEKRSSLMLGIATTKVPAIRGSSSVFKIASTWNIKILKYTDLVSCMEEYQYKPIRLGAQIRINTMGLVHALRNPFVKVEDQTRKYRPDIVEMKSFPYLDFNNEGTSSPFDTCFNFHLIWSHNFFSNLDLSARRDEEILWIISINCCAKKCMRQLSVEDIRYAEAKKKAGKRNYFLEYLHQHSSSDDSNELQTEFYVKGKIVCREAWLLAHNLNKETFRRIWGKFKDGANVLEHGNKGRKSITSKTADCIAWLQFFVSCVGDHQPDNGGINLPTCFTKSDIYKKMLEENKALSQPTVSLSHFYGLWERNFLHVTIPKENRFTKCTDCTKYKQEKEKTVDKARRAEIDHLLKLHLDLVWQERRVYYLHRYKARRYPSKYVANIADGMDQHTTNVPSVRRITKAMSALTTVGTHLVGSIIHNGQAQNGKEIYGSFDYYQYPHDSNLTMTVLLEVLVRWSEEFDLPPILYLQFDNCVRENKNRYMFALLALLVEEKIFEKIRVNFLPVGHTHEDIDAFFGVYSKHLDKLDVYTVTELLKALETCMKNPTPKPYMLKMVYDIKSWISDYCEELHEHTPWKEPIAMLKSLPSGKPNTVTPSLHKLDMEGLKRDIPTKYPKNMPLKASEEWESWLANTEFNLLSVPDNYTWPVDELKNTSRTVLASNAELPHELLELREKEIQPITEIYTGRYRTPREREAPIEMVDDFLATLQVSCFVALYFANYDKLPCIGKVLAVEEDNFKVHYWKGTYCGKWTPQHVPRQKSRPWVEILPKSCIVCSSFELTEDNKLMPSTRKFLKERYVALRTIQS</sequence>
<dbReference type="PANTHER" id="PTHR33153:SF3">
    <property type="entry name" value="TRAFFICKING PROTEIN PARTICLE COMPLEX SUBUNIT 11 DOMAIN-CONTAINING PROTEIN"/>
    <property type="match status" value="1"/>
</dbReference>
<accession>A0AAU9XWY2</accession>
<proteinExistence type="predicted"/>
<gene>
    <name evidence="2" type="ORF">PMEA_00032316</name>
</gene>